<keyword evidence="3" id="KW-0238">DNA-binding</keyword>
<feature type="domain" description="BPL/LPL catalytic" evidence="4">
    <location>
        <begin position="77"/>
        <end position="251"/>
    </location>
</feature>
<keyword evidence="1 3" id="KW-0436">Ligase</keyword>
<proteinExistence type="inferred from homology"/>
<dbReference type="InterPro" id="IPR003142">
    <property type="entry name" value="BPL_C"/>
</dbReference>
<dbReference type="InterPro" id="IPR004408">
    <property type="entry name" value="Biotin_CoA_COase_ligase"/>
</dbReference>
<protein>
    <recommendedName>
        <fullName evidence="3">Bifunctional ligase/repressor BirA</fullName>
    </recommendedName>
    <alternativeName>
        <fullName evidence="3">Biotin--[acetyl-CoA-carboxylase] ligase</fullName>
        <ecNumber evidence="3">6.3.4.15</ecNumber>
    </alternativeName>
    <alternativeName>
        <fullName evidence="3">Biotin--protein ligase</fullName>
    </alternativeName>
    <alternativeName>
        <fullName evidence="3">Biotin-[acetyl-CoA carboxylase] synthetase</fullName>
    </alternativeName>
</protein>
<accession>A0ABV9QHY5</accession>
<dbReference type="InterPro" id="IPR004143">
    <property type="entry name" value="BPL_LPL_catalytic"/>
</dbReference>
<feature type="binding site" evidence="3">
    <location>
        <position position="182"/>
    </location>
    <ligand>
        <name>biotin</name>
        <dbReference type="ChEBI" id="CHEBI:57586"/>
    </ligand>
</feature>
<dbReference type="EC" id="6.3.4.15" evidence="3"/>
<reference evidence="6" key="1">
    <citation type="journal article" date="2019" name="Int. J. Syst. Evol. Microbiol.">
        <title>The Global Catalogue of Microorganisms (GCM) 10K type strain sequencing project: providing services to taxonomists for standard genome sequencing and annotation.</title>
        <authorList>
            <consortium name="The Broad Institute Genomics Platform"/>
            <consortium name="The Broad Institute Genome Sequencing Center for Infectious Disease"/>
            <person name="Wu L."/>
            <person name="Ma J."/>
        </authorList>
    </citation>
    <scope>NUCLEOTIDE SEQUENCE [LARGE SCALE GENOMIC DNA]</scope>
    <source>
        <strain evidence="6">CCUG 46385</strain>
    </source>
</reference>
<evidence type="ECO:0000313" key="5">
    <source>
        <dbReference type="EMBL" id="MFC4804220.1"/>
    </source>
</evidence>
<dbReference type="Gene3D" id="3.30.930.10">
    <property type="entry name" value="Bira Bifunctional Protein, Domain 2"/>
    <property type="match status" value="1"/>
</dbReference>
<evidence type="ECO:0000256" key="2">
    <source>
        <dbReference type="ARBA" id="ARBA00023267"/>
    </source>
</evidence>
<keyword evidence="3" id="KW-0547">Nucleotide-binding</keyword>
<sequence>MKRKIIDHLASKQGDYISGEDIAEVLSMTRANVWKYIKELRKHGFDIESATNKGYRLNRVAKSLNEDSLYYYFRDNSFVRESCFFEEIDSTNNYLKSRTNELPDKTLVVAKKQIKGRGRRTKEFESAPGGLYFSLLIQNGMDMSEVSFVTSIVAVAVHKALKEFGVETKIKWPNDIILKGRKLCGILTEMVSDMELNHRLIIGIGLNLKNRFSEELSKIAVSLEEEGYEVEAIPLLQKVIEYLEYFYEKLLRGERDEALCILRTESYLIGKKIGFEYNHERKEGMVEDVEDDGSLRVLTLDREVIRLGSGEVSILNIGQN</sequence>
<dbReference type="EMBL" id="JBHSHL010000014">
    <property type="protein sequence ID" value="MFC4804220.1"/>
    <property type="molecule type" value="Genomic_DNA"/>
</dbReference>
<dbReference type="RefSeq" id="WP_379787718.1">
    <property type="nucleotide sequence ID" value="NZ_JBHSHL010000014.1"/>
</dbReference>
<dbReference type="InterPro" id="IPR036388">
    <property type="entry name" value="WH-like_DNA-bd_sf"/>
</dbReference>
<dbReference type="GO" id="GO:0004077">
    <property type="term" value="F:biotin--[biotin carboxyl-carrier protein] ligase activity"/>
    <property type="evidence" value="ECO:0007669"/>
    <property type="project" value="UniProtKB-EC"/>
</dbReference>
<dbReference type="InterPro" id="IPR030855">
    <property type="entry name" value="Bifunct_BirA"/>
</dbReference>
<evidence type="ECO:0000256" key="3">
    <source>
        <dbReference type="HAMAP-Rule" id="MF_00978"/>
    </source>
</evidence>
<comment type="similarity">
    <text evidence="3">Belongs to the biotin--protein ligase family.</text>
</comment>
<dbReference type="Gene3D" id="1.10.10.10">
    <property type="entry name" value="Winged helix-like DNA-binding domain superfamily/Winged helix DNA-binding domain"/>
    <property type="match status" value="1"/>
</dbReference>
<dbReference type="InterPro" id="IPR045864">
    <property type="entry name" value="aa-tRNA-synth_II/BPL/LPL"/>
</dbReference>
<dbReference type="SUPFAM" id="SSF55681">
    <property type="entry name" value="Class II aaRS and biotin synthetases"/>
    <property type="match status" value="1"/>
</dbReference>
<dbReference type="HAMAP" id="MF_00978">
    <property type="entry name" value="Bifunct_BirA"/>
    <property type="match status" value="1"/>
</dbReference>
<dbReference type="Proteomes" id="UP001595916">
    <property type="component" value="Unassembled WGS sequence"/>
</dbReference>
<keyword evidence="2 3" id="KW-0092">Biotin</keyword>
<evidence type="ECO:0000259" key="4">
    <source>
        <dbReference type="PROSITE" id="PS51733"/>
    </source>
</evidence>
<feature type="DNA-binding region" description="H-T-H motif" evidence="3">
    <location>
        <begin position="19"/>
        <end position="38"/>
    </location>
</feature>
<dbReference type="InterPro" id="IPR013196">
    <property type="entry name" value="HTH_11"/>
</dbReference>
<dbReference type="CDD" id="cd16442">
    <property type="entry name" value="BPL"/>
    <property type="match status" value="1"/>
</dbReference>
<dbReference type="PROSITE" id="PS51733">
    <property type="entry name" value="BPL_LPL_CATALYTIC"/>
    <property type="match status" value="1"/>
</dbReference>
<dbReference type="NCBIfam" id="TIGR00121">
    <property type="entry name" value="birA_ligase"/>
    <property type="match status" value="1"/>
</dbReference>
<evidence type="ECO:0000313" key="6">
    <source>
        <dbReference type="Proteomes" id="UP001595916"/>
    </source>
</evidence>
<comment type="function">
    <text evidence="3">Acts both as a biotin--[acetyl-CoA-carboxylase] ligase and a repressor.</text>
</comment>
<dbReference type="SUPFAM" id="SSF46785">
    <property type="entry name" value="Winged helix' DNA-binding domain"/>
    <property type="match status" value="1"/>
</dbReference>
<feature type="binding site" evidence="3">
    <location>
        <begin position="90"/>
        <end position="92"/>
    </location>
    <ligand>
        <name>biotin</name>
        <dbReference type="ChEBI" id="CHEBI:57586"/>
    </ligand>
</feature>
<dbReference type="Pfam" id="PF08279">
    <property type="entry name" value="HTH_11"/>
    <property type="match status" value="1"/>
</dbReference>
<feature type="binding site" evidence="3">
    <location>
        <position position="113"/>
    </location>
    <ligand>
        <name>biotin</name>
        <dbReference type="ChEBI" id="CHEBI:57586"/>
    </ligand>
</feature>
<comment type="caution">
    <text evidence="5">The sequence shown here is derived from an EMBL/GenBank/DDBJ whole genome shotgun (WGS) entry which is preliminary data.</text>
</comment>
<keyword evidence="3" id="KW-0067">ATP-binding</keyword>
<name>A0ABV9QHY5_9FIRM</name>
<gene>
    <name evidence="3" type="primary">birA</name>
    <name evidence="5" type="ORF">ACFO4R_03915</name>
</gene>
<evidence type="ECO:0000256" key="1">
    <source>
        <dbReference type="ARBA" id="ARBA00022598"/>
    </source>
</evidence>
<dbReference type="Pfam" id="PF03099">
    <property type="entry name" value="BPL_LplA_LipB"/>
    <property type="match status" value="1"/>
</dbReference>
<feature type="binding site" evidence="3">
    <location>
        <begin position="117"/>
        <end position="119"/>
    </location>
    <ligand>
        <name>biotin</name>
        <dbReference type="ChEBI" id="CHEBI:57586"/>
    </ligand>
</feature>
<keyword evidence="3" id="KW-0678">Repressor</keyword>
<dbReference type="PANTHER" id="PTHR12835">
    <property type="entry name" value="BIOTIN PROTEIN LIGASE"/>
    <property type="match status" value="1"/>
</dbReference>
<keyword evidence="3" id="KW-0805">Transcription regulation</keyword>
<keyword evidence="3" id="KW-0804">Transcription</keyword>
<dbReference type="Pfam" id="PF02237">
    <property type="entry name" value="BPL_C"/>
    <property type="match status" value="1"/>
</dbReference>
<dbReference type="InterPro" id="IPR036390">
    <property type="entry name" value="WH_DNA-bd_sf"/>
</dbReference>
<comment type="catalytic activity">
    <reaction evidence="3">
        <text>biotin + L-lysyl-[protein] + ATP = N(6)-biotinyl-L-lysyl-[protein] + AMP + diphosphate + H(+)</text>
        <dbReference type="Rhea" id="RHEA:11756"/>
        <dbReference type="Rhea" id="RHEA-COMP:9752"/>
        <dbReference type="Rhea" id="RHEA-COMP:10505"/>
        <dbReference type="ChEBI" id="CHEBI:15378"/>
        <dbReference type="ChEBI" id="CHEBI:29969"/>
        <dbReference type="ChEBI" id="CHEBI:30616"/>
        <dbReference type="ChEBI" id="CHEBI:33019"/>
        <dbReference type="ChEBI" id="CHEBI:57586"/>
        <dbReference type="ChEBI" id="CHEBI:83144"/>
        <dbReference type="ChEBI" id="CHEBI:456215"/>
        <dbReference type="EC" id="6.3.4.15"/>
    </reaction>
</comment>
<dbReference type="PANTHER" id="PTHR12835:SF5">
    <property type="entry name" value="BIOTIN--PROTEIN LIGASE"/>
    <property type="match status" value="1"/>
</dbReference>
<keyword evidence="6" id="KW-1185">Reference proteome</keyword>
<organism evidence="5 6">
    <name type="scientific">Filifactor villosus</name>
    <dbReference type="NCBI Taxonomy" id="29374"/>
    <lineage>
        <taxon>Bacteria</taxon>
        <taxon>Bacillati</taxon>
        <taxon>Bacillota</taxon>
        <taxon>Clostridia</taxon>
        <taxon>Peptostreptococcales</taxon>
        <taxon>Filifactoraceae</taxon>
        <taxon>Filifactor</taxon>
    </lineage>
</organism>